<reference evidence="2" key="1">
    <citation type="journal article" date="2018" name="Genome Biol.">
        <title>SKESA: strategic k-mer extension for scrupulous assemblies.</title>
        <authorList>
            <person name="Souvorov A."/>
            <person name="Agarwala R."/>
            <person name="Lipman D.J."/>
        </authorList>
    </citation>
    <scope>NUCLEOTIDE SEQUENCE</scope>
    <source>
        <strain evidence="2">13-3002</strain>
    </source>
</reference>
<feature type="chain" id="PRO_5027781511" evidence="1">
    <location>
        <begin position="22"/>
        <end position="79"/>
    </location>
</feature>
<keyword evidence="1" id="KW-0732">Signal</keyword>
<protein>
    <submittedName>
        <fullName evidence="2">Cor protein</fullName>
    </submittedName>
</protein>
<name>A0A739C3F9_SALER</name>
<evidence type="ECO:0000256" key="1">
    <source>
        <dbReference type="SAM" id="SignalP"/>
    </source>
</evidence>
<feature type="signal peptide" evidence="1">
    <location>
        <begin position="1"/>
        <end position="21"/>
    </location>
</feature>
<evidence type="ECO:0000313" key="2">
    <source>
        <dbReference type="EMBL" id="HAE9263017.1"/>
    </source>
</evidence>
<accession>A0A739C3F9</accession>
<dbReference type="AlphaFoldDB" id="A0A739C3F9"/>
<sequence>MKQISGILLLCFLISSCSSNLLEKQNPVCEAEIVVGGQEQTVQIYDVRQVANQVEYKAGYPFNWRWVSKNNFTRSTCSK</sequence>
<comment type="caution">
    <text evidence="2">The sequence shown here is derived from an EMBL/GenBank/DDBJ whole genome shotgun (WGS) entry which is preliminary data.</text>
</comment>
<gene>
    <name evidence="2" type="ORF">G4Y52_002845</name>
</gene>
<dbReference type="PROSITE" id="PS51257">
    <property type="entry name" value="PROKAR_LIPOPROTEIN"/>
    <property type="match status" value="1"/>
</dbReference>
<dbReference type="EMBL" id="DAATNN010000016">
    <property type="protein sequence ID" value="HAE9263017.1"/>
    <property type="molecule type" value="Genomic_DNA"/>
</dbReference>
<proteinExistence type="predicted"/>
<organism evidence="2">
    <name type="scientific">Salmonella enterica subsp. arizonae serovar 48:z4,z24:-</name>
    <dbReference type="NCBI Taxonomy" id="1967584"/>
    <lineage>
        <taxon>Bacteria</taxon>
        <taxon>Pseudomonadati</taxon>
        <taxon>Pseudomonadota</taxon>
        <taxon>Gammaproteobacteria</taxon>
        <taxon>Enterobacterales</taxon>
        <taxon>Enterobacteriaceae</taxon>
        <taxon>Salmonella</taxon>
    </lineage>
</organism>
<reference evidence="2" key="2">
    <citation type="submission" date="2018-07" db="EMBL/GenBank/DDBJ databases">
        <authorList>
            <consortium name="NCBI Pathogen Detection Project"/>
        </authorList>
    </citation>
    <scope>NUCLEOTIDE SEQUENCE</scope>
    <source>
        <strain evidence="2">13-3002</strain>
    </source>
</reference>